<evidence type="ECO:0000313" key="3">
    <source>
        <dbReference type="EMBL" id="EAR90266.2"/>
    </source>
</evidence>
<dbReference type="RefSeq" id="XP_001010511.2">
    <property type="nucleotide sequence ID" value="XM_001010511.2"/>
</dbReference>
<dbReference type="PANTHER" id="PTHR31600:SF2">
    <property type="entry name" value="GAMETE ENRICHED GENE 10 PROTEIN-RELATED"/>
    <property type="match status" value="1"/>
</dbReference>
<feature type="compositionally biased region" description="Polar residues" evidence="1">
    <location>
        <begin position="674"/>
        <end position="683"/>
    </location>
</feature>
<feature type="region of interest" description="Disordered" evidence="1">
    <location>
        <begin position="1023"/>
        <end position="1046"/>
    </location>
</feature>
<dbReference type="InterPro" id="IPR052994">
    <property type="entry name" value="Tiny_macrocysts_regulators"/>
</dbReference>
<dbReference type="PANTHER" id="PTHR31600">
    <property type="entry name" value="TINY MACROCYSTS PROTEIN B-RELATED"/>
    <property type="match status" value="1"/>
</dbReference>
<accession>Q22XV8</accession>
<feature type="region of interest" description="Disordered" evidence="1">
    <location>
        <begin position="673"/>
        <end position="723"/>
    </location>
</feature>
<proteinExistence type="predicted"/>
<feature type="compositionally biased region" description="Basic and acidic residues" evidence="1">
    <location>
        <begin position="684"/>
        <end position="698"/>
    </location>
</feature>
<reference evidence="4" key="1">
    <citation type="journal article" date="2006" name="PLoS Biol.">
        <title>Macronuclear genome sequence of the ciliate Tetrahymena thermophila, a model eukaryote.</title>
        <authorList>
            <person name="Eisen J.A."/>
            <person name="Coyne R.S."/>
            <person name="Wu M."/>
            <person name="Wu D."/>
            <person name="Thiagarajan M."/>
            <person name="Wortman J.R."/>
            <person name="Badger J.H."/>
            <person name="Ren Q."/>
            <person name="Amedeo P."/>
            <person name="Jones K.M."/>
            <person name="Tallon L.J."/>
            <person name="Delcher A.L."/>
            <person name="Salzberg S.L."/>
            <person name="Silva J.C."/>
            <person name="Haas B.J."/>
            <person name="Majoros W.H."/>
            <person name="Farzad M."/>
            <person name="Carlton J.M."/>
            <person name="Smith R.K. Jr."/>
            <person name="Garg J."/>
            <person name="Pearlman R.E."/>
            <person name="Karrer K.M."/>
            <person name="Sun L."/>
            <person name="Manning G."/>
            <person name="Elde N.C."/>
            <person name="Turkewitz A.P."/>
            <person name="Asai D.J."/>
            <person name="Wilkes D.E."/>
            <person name="Wang Y."/>
            <person name="Cai H."/>
            <person name="Collins K."/>
            <person name="Stewart B.A."/>
            <person name="Lee S.R."/>
            <person name="Wilamowska K."/>
            <person name="Weinberg Z."/>
            <person name="Ruzzo W.L."/>
            <person name="Wloga D."/>
            <person name="Gaertig J."/>
            <person name="Frankel J."/>
            <person name="Tsao C.-C."/>
            <person name="Gorovsky M.A."/>
            <person name="Keeling P.J."/>
            <person name="Waller R.F."/>
            <person name="Patron N.J."/>
            <person name="Cherry J.M."/>
            <person name="Stover N.A."/>
            <person name="Krieger C.J."/>
            <person name="del Toro C."/>
            <person name="Ryder H.F."/>
            <person name="Williamson S.C."/>
            <person name="Barbeau R.A."/>
            <person name="Hamilton E.P."/>
            <person name="Orias E."/>
        </authorList>
    </citation>
    <scope>NUCLEOTIDE SEQUENCE [LARGE SCALE GENOMIC DNA]</scope>
    <source>
        <strain evidence="4">SB210</strain>
    </source>
</reference>
<keyword evidence="4" id="KW-1185">Reference proteome</keyword>
<dbReference type="Proteomes" id="UP000009168">
    <property type="component" value="Unassembled WGS sequence"/>
</dbReference>
<organism evidence="3 4">
    <name type="scientific">Tetrahymena thermophila (strain SB210)</name>
    <dbReference type="NCBI Taxonomy" id="312017"/>
    <lineage>
        <taxon>Eukaryota</taxon>
        <taxon>Sar</taxon>
        <taxon>Alveolata</taxon>
        <taxon>Ciliophora</taxon>
        <taxon>Intramacronucleata</taxon>
        <taxon>Oligohymenophorea</taxon>
        <taxon>Hymenostomatida</taxon>
        <taxon>Tetrahymenina</taxon>
        <taxon>Tetrahymenidae</taxon>
        <taxon>Tetrahymena</taxon>
    </lineage>
</organism>
<sequence>MNDLINGIFLWVLDKHQIKKNQGDMEHLTLKYISFLYQFYGNSPKAYFQIKQYLSKNQKKSSSYFKMVSQVICKAIENTLDHRLEQSKESSDQNQSFIQRNQELTVYTVIQIDQVCSRFIPLIIDCIQNKVNFWQNMLKGYNTMDNFQIRSLGLAENIQRLSKQFHFKLRQIDNFVQQYDSYQLKKLKMLFYLIVLNDTIKAQKLDEEGDDIKNRDMLKSVDIIHSSNFIKGNIQTIIISLSQRIGKIVSKRDQKFMEFFGYDKEEAGSIEKINDLMPLYISRLHDQFLMHYVQRGSSQLIQNNFFSFIQTKEGFIQQAKIYIDYIFTTADDFQMAGNILKINSAYDFMIFNRKGLVVGVTQNLISMLFSEVKKVPKISQILHKYYAFIFFKEILKIFKQKREEIKKTLSQDEMNVQLEKTSKGWLNLSESFEQVMTQFTHYIDYCQKNSKDIKNTIDISQIDILSEQTLDFFEQFQAFKLLRKNIGSNQNLSSQDLKSRFGYSKDSKSLKLYQTRLFFKYSLHLSQFDLNKQERDSNKEAYFILKFHDLTINKKPIGKKMEFTKSMITYLGATTSIGLLSQFGSQLSRLQTLNQNSFKDFQSIKLTMNTSSCSSKFKDIPIRMINSLVRMKSQNQNGLNQIETENQPQEKSNNAVSIFSNKMLENIKSKRQQIKQNIDTPRGQQKDNLNENQRDNHEGNMSSQNESDQDQDESASDEYQNDNQQIQEVISSEEEEEEGDKEQKLKSLLGQINMHEEFHKSQAKSQNHQILNKFKMTENYIKSIDPNYHIKKVLQHNSKLSQFSIALENAILEAQMEMMQEQRILEKVKSIIEVKESSSDPIVLNKNSSNDRIDTTQIFDQFSKQKIESRSSLTIDDSHRLFQQQSNQSKKNYFEYASKDSIIQNASGGKDSPSLFKKISADLSPIPKQKENPIIQNRKSQFTYYQEASNDTTLYSFIHNNQQENSISNVDHTQKPVFQNPNELAYTFNDYTQQINTPSLGSNNDIGEEQKEQVPKNIFLKNFQNIPRKQKQNEDEQTIDESSQKDNYNFDFKFQKSIDQQEDIDRQLEEIKSQKKKRQKDKIILKQQMSLKSTRKTIYSNQDRKNVQINLLLQKGLKKDENIKEMFEGSVKSNSSSTRTRYGGIFLREILSSNRLPITAQYYKAILFFFFVSFAVLNIISLNVISTTMNSFSAYIAIIRVPRQFQRQYSIALMGKYAQQQINLGYLKDDSNNTLLNMSQTYISRSFTAYNQQYVNNSQIVTESWEEIKNSDFYYETYTFFKNHQPQQQQLILNMIYENEQAEIEINKLAIIKQLINTDLWDWLKYNYNGILWMRYEQFDLNGVHRNQKDLYFILPLSYTILILKIQY</sequence>
<name>Q22XV8_TETTS</name>
<gene>
    <name evidence="3" type="ORF">TTHERM_00357130</name>
</gene>
<dbReference type="HOGENOM" id="CLU_244487_0_0_1"/>
<protein>
    <submittedName>
        <fullName evidence="3">Transmembrane protein, putative</fullName>
    </submittedName>
</protein>
<keyword evidence="2" id="KW-1133">Transmembrane helix</keyword>
<keyword evidence="2 3" id="KW-0812">Transmembrane</keyword>
<dbReference type="KEGG" id="tet:TTHERM_00357130"/>
<feature type="compositionally biased region" description="Acidic residues" evidence="1">
    <location>
        <begin position="707"/>
        <end position="720"/>
    </location>
</feature>
<keyword evidence="2" id="KW-0472">Membrane</keyword>
<evidence type="ECO:0000256" key="1">
    <source>
        <dbReference type="SAM" id="MobiDB-lite"/>
    </source>
</evidence>
<evidence type="ECO:0000313" key="4">
    <source>
        <dbReference type="Proteomes" id="UP000009168"/>
    </source>
</evidence>
<dbReference type="OrthoDB" id="300949at2759"/>
<feature type="transmembrane region" description="Helical" evidence="2">
    <location>
        <begin position="1162"/>
        <end position="1185"/>
    </location>
</feature>
<dbReference type="InParanoid" id="Q22XV8"/>
<dbReference type="eggNOG" id="ENOG502R2Q8">
    <property type="taxonomic scope" value="Eukaryota"/>
</dbReference>
<evidence type="ECO:0000256" key="2">
    <source>
        <dbReference type="SAM" id="Phobius"/>
    </source>
</evidence>
<dbReference type="GeneID" id="7845198"/>
<dbReference type="EMBL" id="GG662749">
    <property type="protein sequence ID" value="EAR90266.2"/>
    <property type="molecule type" value="Genomic_DNA"/>
</dbReference>